<feature type="region of interest" description="Disordered" evidence="1">
    <location>
        <begin position="174"/>
        <end position="197"/>
    </location>
</feature>
<gene>
    <name evidence="2" type="ORF">H0E87_003845</name>
</gene>
<feature type="region of interest" description="Disordered" evidence="1">
    <location>
        <begin position="1"/>
        <end position="34"/>
    </location>
</feature>
<feature type="compositionally biased region" description="Low complexity" evidence="1">
    <location>
        <begin position="54"/>
        <end position="73"/>
    </location>
</feature>
<feature type="compositionally biased region" description="Polar residues" evidence="1">
    <location>
        <begin position="174"/>
        <end position="190"/>
    </location>
</feature>
<organism evidence="2 3">
    <name type="scientific">Populus deltoides</name>
    <name type="common">Eastern poplar</name>
    <name type="synonym">Eastern cottonwood</name>
    <dbReference type="NCBI Taxonomy" id="3696"/>
    <lineage>
        <taxon>Eukaryota</taxon>
        <taxon>Viridiplantae</taxon>
        <taxon>Streptophyta</taxon>
        <taxon>Embryophyta</taxon>
        <taxon>Tracheophyta</taxon>
        <taxon>Spermatophyta</taxon>
        <taxon>Magnoliopsida</taxon>
        <taxon>eudicotyledons</taxon>
        <taxon>Gunneridae</taxon>
        <taxon>Pentapetalae</taxon>
        <taxon>rosids</taxon>
        <taxon>fabids</taxon>
        <taxon>Malpighiales</taxon>
        <taxon>Salicaceae</taxon>
        <taxon>Saliceae</taxon>
        <taxon>Populus</taxon>
    </lineage>
</organism>
<proteinExistence type="predicted"/>
<evidence type="ECO:0000256" key="1">
    <source>
        <dbReference type="SAM" id="MobiDB-lite"/>
    </source>
</evidence>
<dbReference type="Proteomes" id="UP000807159">
    <property type="component" value="Chromosome 2"/>
</dbReference>
<dbReference type="EMBL" id="JACEGQ020000002">
    <property type="protein sequence ID" value="KAH8515143.1"/>
    <property type="molecule type" value="Genomic_DNA"/>
</dbReference>
<sequence length="349" mass="38171">MDPVNDPDPYVDPSDCCFTLQAQPASPPSPPTDYLSLMACDNPFALLGEGGGVSDSDSASSSSSSTASVDTTDWNQAIQQTADIVQAADQLLQHSTCKSEESSASTAELTLNSTDYHIAGTTQSSTNTEEVAFVATTGNETEDKLVETLVAAFEYPALKKWEEKFLQKDKALSSLSTTVDQQRRPNSSRPPQEVYMGPVGYPPAQAASAGIPQGSALYRDVLPPYKGPFKPYKSFWNLPSAHTNHGAMLVLPSNIGQYPDVITRWESVTLNLVNSCSFDSNIDKVQFVKNLLGEDQKCIWMAWRMQFEADYQNVIDGADETQNIITTVRKMFLGEDLYGGTIKEQNRAY</sequence>
<dbReference type="AlphaFoldDB" id="A0A8T2ZCE2"/>
<name>A0A8T2ZCE2_POPDE</name>
<feature type="region of interest" description="Disordered" evidence="1">
    <location>
        <begin position="48"/>
        <end position="74"/>
    </location>
</feature>
<reference evidence="2" key="1">
    <citation type="journal article" date="2021" name="J. Hered.">
        <title>Genome Assembly of Salicaceae Populus deltoides (Eastern Cottonwood) I-69 Based on Nanopore Sequencing and Hi-C Technologies.</title>
        <authorList>
            <person name="Bai S."/>
            <person name="Wu H."/>
            <person name="Zhang J."/>
            <person name="Pan Z."/>
            <person name="Zhao W."/>
            <person name="Li Z."/>
            <person name="Tong C."/>
        </authorList>
    </citation>
    <scope>NUCLEOTIDE SEQUENCE</scope>
    <source>
        <tissue evidence="2">Leaf</tissue>
    </source>
</reference>
<keyword evidence="3" id="KW-1185">Reference proteome</keyword>
<accession>A0A8T2ZCE2</accession>
<evidence type="ECO:0000313" key="2">
    <source>
        <dbReference type="EMBL" id="KAH8515143.1"/>
    </source>
</evidence>
<evidence type="ECO:0000313" key="3">
    <source>
        <dbReference type="Proteomes" id="UP000807159"/>
    </source>
</evidence>
<protein>
    <submittedName>
        <fullName evidence="2">Uncharacterized protein</fullName>
    </submittedName>
</protein>
<feature type="compositionally biased region" description="Low complexity" evidence="1">
    <location>
        <begin position="1"/>
        <end position="15"/>
    </location>
</feature>
<comment type="caution">
    <text evidence="2">The sequence shown here is derived from an EMBL/GenBank/DDBJ whole genome shotgun (WGS) entry which is preliminary data.</text>
</comment>